<dbReference type="InterPro" id="IPR018846">
    <property type="entry name" value="Beta-prop_RSE1/DDB1/CPSF1_1st"/>
</dbReference>
<evidence type="ECO:0008006" key="6">
    <source>
        <dbReference type="Google" id="ProtNLM"/>
    </source>
</evidence>
<evidence type="ECO:0000313" key="4">
    <source>
        <dbReference type="EMBL" id="CAD6264108.1"/>
    </source>
</evidence>
<protein>
    <recommendedName>
        <fullName evidence="6">Cleavage and polyadenylation specificity factor subunit 1</fullName>
    </recommendedName>
</protein>
<dbReference type="InterPro" id="IPR058543">
    <property type="entry name" value="Beta-prop_RSE1/DDB1/CPSF1_2nd"/>
</dbReference>
<dbReference type="Gene3D" id="2.130.10.10">
    <property type="entry name" value="YVTN repeat-like/Quinoprotein amine dehydrogenase"/>
    <property type="match status" value="2"/>
</dbReference>
<comment type="caution">
    <text evidence="4">The sequence shown here is derived from an EMBL/GenBank/DDBJ whole genome shotgun (WGS) entry which is preliminary data.</text>
</comment>
<feature type="region of interest" description="Disordered" evidence="1">
    <location>
        <begin position="449"/>
        <end position="549"/>
    </location>
</feature>
<dbReference type="Pfam" id="PF23726">
    <property type="entry name" value="Beta-prop_RSE1_2nd"/>
    <property type="match status" value="1"/>
</dbReference>
<feature type="domain" description="RSE1/DDB1/CPSF1 second beta-propeller" evidence="3">
    <location>
        <begin position="267"/>
        <end position="405"/>
    </location>
</feature>
<accession>A0A811QXC4</accession>
<evidence type="ECO:0000259" key="3">
    <source>
        <dbReference type="Pfam" id="PF23726"/>
    </source>
</evidence>
<dbReference type="InterPro" id="IPR015943">
    <property type="entry name" value="WD40/YVTN_repeat-like_dom_sf"/>
</dbReference>
<dbReference type="Proteomes" id="UP000604825">
    <property type="component" value="Unassembled WGS sequence"/>
</dbReference>
<dbReference type="PANTHER" id="PTHR10644">
    <property type="entry name" value="DNA REPAIR/RNA PROCESSING CPSF FAMILY"/>
    <property type="match status" value="1"/>
</dbReference>
<evidence type="ECO:0000313" key="5">
    <source>
        <dbReference type="Proteomes" id="UP000604825"/>
    </source>
</evidence>
<reference evidence="4" key="1">
    <citation type="submission" date="2020-10" db="EMBL/GenBank/DDBJ databases">
        <authorList>
            <person name="Han B."/>
            <person name="Lu T."/>
            <person name="Zhao Q."/>
            <person name="Huang X."/>
            <person name="Zhao Y."/>
        </authorList>
    </citation>
    <scope>NUCLEOTIDE SEQUENCE</scope>
</reference>
<dbReference type="Pfam" id="PF10433">
    <property type="entry name" value="Beta-prop_RSE1_1st"/>
    <property type="match status" value="1"/>
</dbReference>
<proteinExistence type="predicted"/>
<organism evidence="4 5">
    <name type="scientific">Miscanthus lutarioriparius</name>
    <dbReference type="NCBI Taxonomy" id="422564"/>
    <lineage>
        <taxon>Eukaryota</taxon>
        <taxon>Viridiplantae</taxon>
        <taxon>Streptophyta</taxon>
        <taxon>Embryophyta</taxon>
        <taxon>Tracheophyta</taxon>
        <taxon>Spermatophyta</taxon>
        <taxon>Magnoliopsida</taxon>
        <taxon>Liliopsida</taxon>
        <taxon>Poales</taxon>
        <taxon>Poaceae</taxon>
        <taxon>PACMAD clade</taxon>
        <taxon>Panicoideae</taxon>
        <taxon>Andropogonodae</taxon>
        <taxon>Andropogoneae</taxon>
        <taxon>Saccharinae</taxon>
        <taxon>Miscanthus</taxon>
    </lineage>
</organism>
<dbReference type="OrthoDB" id="549011at2759"/>
<keyword evidence="5" id="KW-1185">Reference proteome</keyword>
<evidence type="ECO:0000256" key="1">
    <source>
        <dbReference type="SAM" id="MobiDB-lite"/>
    </source>
</evidence>
<feature type="compositionally biased region" description="Low complexity" evidence="1">
    <location>
        <begin position="458"/>
        <end position="477"/>
    </location>
</feature>
<gene>
    <name evidence="4" type="ORF">NCGR_LOCUS47413</name>
</gene>
<name>A0A811QXC4_9POAL</name>
<dbReference type="AlphaFoldDB" id="A0A811QXC4"/>
<feature type="compositionally biased region" description="Polar residues" evidence="1">
    <location>
        <begin position="510"/>
        <end position="527"/>
    </location>
</feature>
<dbReference type="InterPro" id="IPR050358">
    <property type="entry name" value="RSE1/DDB1/CFT1"/>
</dbReference>
<evidence type="ECO:0000259" key="2">
    <source>
        <dbReference type="Pfam" id="PF10433"/>
    </source>
</evidence>
<feature type="domain" description="RSE1/DDB1/CPSF1 first beta-propeller" evidence="2">
    <location>
        <begin position="10"/>
        <end position="143"/>
    </location>
</feature>
<sequence>MIWSAAKLPHDAYQLLAVPPPISGILVICANSIHYHSQSTSCSLALNSFSSQPDGSPEILKTSFHIELDVAKATWLSHDIVMFSSKNGEILLLTVVYDGRAVQRLDLMKSKASVLSSGATTLGSSFFFLGSRLADSLLVQFSCGMPTSALSDLTDESADIEGDLPFSKRLKRIPSDVLQDVTSVEELSFHNKTVPNIVDSAHKISFVVRDALINVGPLKDFAYGSRTNADPNAAGIAKQSNYELVCCSGHGKNGTLSALQQSIRPDLITEVKLPSCTGIWTVYYKSSRGNTADNNEYHAYLIISLESRTMVLQTGDDLGEVTETVDYNVQASSIAAGNLFGRRRVIQVYAKGARVLDGSFMTQELNFSMHTSESSLSSEPLAAASASIADPYVLLKMGDGSIRLLIGGLPAGSSPSGTFGGVNPGSLGVSPAATVTPVTPVLAEPVDLPGPYQPLPAPRAASAPSAEHHNAPAAAAAPPAPPVVPPVRTITHVYTRRHPTRVPPVAADSGLSQGTPATADSGLSQGTPGAANSGLTHGPSFAAATVTLP</sequence>
<dbReference type="EMBL" id="CAJGYO010000012">
    <property type="protein sequence ID" value="CAD6264108.1"/>
    <property type="molecule type" value="Genomic_DNA"/>
</dbReference>